<reference evidence="2" key="1">
    <citation type="submission" date="2021-05" db="EMBL/GenBank/DDBJ databases">
        <authorList>
            <person name="Pietrasiak N."/>
            <person name="Ward R."/>
            <person name="Stajich J.E."/>
            <person name="Kurbessoian T."/>
        </authorList>
    </citation>
    <scope>NUCLEOTIDE SEQUENCE</scope>
    <source>
        <strain evidence="2">CPER-KK1</strain>
    </source>
</reference>
<dbReference type="AlphaFoldDB" id="A0A951PKU5"/>
<comment type="caution">
    <text evidence="2">The sequence shown here is derived from an EMBL/GenBank/DDBJ whole genome shotgun (WGS) entry which is preliminary data.</text>
</comment>
<dbReference type="EMBL" id="JAHHIF010000013">
    <property type="protein sequence ID" value="MBW4545111.1"/>
    <property type="molecule type" value="Genomic_DNA"/>
</dbReference>
<protein>
    <submittedName>
        <fullName evidence="2">Uncharacterized protein</fullName>
    </submittedName>
</protein>
<feature type="region of interest" description="Disordered" evidence="1">
    <location>
        <begin position="1"/>
        <end position="77"/>
    </location>
</feature>
<sequence length="77" mass="8610">MSSKTQNSSVNPEDDKEQSDRESPLKNMVDVDDLVMKGRSSLDPTEIGSNPALAPETVTLDDPAEIREGFRFDRDRE</sequence>
<proteinExistence type="predicted"/>
<organism evidence="2 3">
    <name type="scientific">Symplocastrum torsivum CPER-KK1</name>
    <dbReference type="NCBI Taxonomy" id="450513"/>
    <lineage>
        <taxon>Bacteria</taxon>
        <taxon>Bacillati</taxon>
        <taxon>Cyanobacteriota</taxon>
        <taxon>Cyanophyceae</taxon>
        <taxon>Oscillatoriophycideae</taxon>
        <taxon>Oscillatoriales</taxon>
        <taxon>Microcoleaceae</taxon>
        <taxon>Symplocastrum</taxon>
    </lineage>
</organism>
<evidence type="ECO:0000313" key="2">
    <source>
        <dbReference type="EMBL" id="MBW4545111.1"/>
    </source>
</evidence>
<name>A0A951PKU5_9CYAN</name>
<evidence type="ECO:0000313" key="3">
    <source>
        <dbReference type="Proteomes" id="UP000753908"/>
    </source>
</evidence>
<gene>
    <name evidence="2" type="ORF">KME25_11790</name>
</gene>
<feature type="compositionally biased region" description="Basic and acidic residues" evidence="1">
    <location>
        <begin position="64"/>
        <end position="77"/>
    </location>
</feature>
<reference evidence="2" key="2">
    <citation type="journal article" date="2022" name="Microbiol. Resour. Announc.">
        <title>Metagenome Sequencing to Explore Phylogenomics of Terrestrial Cyanobacteria.</title>
        <authorList>
            <person name="Ward R.D."/>
            <person name="Stajich J.E."/>
            <person name="Johansen J.R."/>
            <person name="Huntemann M."/>
            <person name="Clum A."/>
            <person name="Foster B."/>
            <person name="Foster B."/>
            <person name="Roux S."/>
            <person name="Palaniappan K."/>
            <person name="Varghese N."/>
            <person name="Mukherjee S."/>
            <person name="Reddy T.B.K."/>
            <person name="Daum C."/>
            <person name="Copeland A."/>
            <person name="Chen I.A."/>
            <person name="Ivanova N.N."/>
            <person name="Kyrpides N.C."/>
            <person name="Shapiro N."/>
            <person name="Eloe-Fadrosh E.A."/>
            <person name="Pietrasiak N."/>
        </authorList>
    </citation>
    <scope>NUCLEOTIDE SEQUENCE</scope>
    <source>
        <strain evidence="2">CPER-KK1</strain>
    </source>
</reference>
<feature type="compositionally biased region" description="Polar residues" evidence="1">
    <location>
        <begin position="1"/>
        <end position="11"/>
    </location>
</feature>
<accession>A0A951PKU5</accession>
<evidence type="ECO:0000256" key="1">
    <source>
        <dbReference type="SAM" id="MobiDB-lite"/>
    </source>
</evidence>
<dbReference type="Proteomes" id="UP000753908">
    <property type="component" value="Unassembled WGS sequence"/>
</dbReference>